<dbReference type="Proteomes" id="UP000284283">
    <property type="component" value="Unassembled WGS sequence"/>
</dbReference>
<organism evidence="1 2">
    <name type="scientific">Xanthomonas vasicola pv. vasculorum</name>
    <dbReference type="NCBI Taxonomy" id="325776"/>
    <lineage>
        <taxon>Bacteria</taxon>
        <taxon>Pseudomonadati</taxon>
        <taxon>Pseudomonadota</taxon>
        <taxon>Gammaproteobacteria</taxon>
        <taxon>Lysobacterales</taxon>
        <taxon>Lysobacteraceae</taxon>
        <taxon>Xanthomonas</taxon>
    </lineage>
</organism>
<sequence length="76" mass="8296">MFAIVSPRTLLLQLRAPCAFQFKPGNRTALKKIIDALPGAVSSPLAGPLAAWMPPSSLQGRTCGVSRKRRWHRALD</sequence>
<evidence type="ECO:0000313" key="1">
    <source>
        <dbReference type="EMBL" id="RNL07706.1"/>
    </source>
</evidence>
<dbReference type="AlphaFoldDB" id="A0AAE8JZ28"/>
<comment type="caution">
    <text evidence="1">The sequence shown here is derived from an EMBL/GenBank/DDBJ whole genome shotgun (WGS) entry which is preliminary data.</text>
</comment>
<proteinExistence type="predicted"/>
<reference evidence="1 2" key="1">
    <citation type="submission" date="2018-03" db="EMBL/GenBank/DDBJ databases">
        <authorList>
            <person name="Wu G."/>
        </authorList>
    </citation>
    <scope>NUCLEOTIDE SEQUENCE [LARGE SCALE GENOMIC DNA]</scope>
    <source>
        <strain evidence="1 2">SAM-118</strain>
    </source>
</reference>
<dbReference type="EMBL" id="PYTT01000006">
    <property type="protein sequence ID" value="RNL07706.1"/>
    <property type="molecule type" value="Genomic_DNA"/>
</dbReference>
<evidence type="ECO:0000313" key="2">
    <source>
        <dbReference type="Proteomes" id="UP000284283"/>
    </source>
</evidence>
<protein>
    <submittedName>
        <fullName evidence="1">Uncharacterized protein</fullName>
    </submittedName>
</protein>
<accession>A0AAE8JZ28</accession>
<dbReference type="KEGG" id="xva:C7V42_20435"/>
<gene>
    <name evidence="1" type="ORF">C9386_00760</name>
</gene>
<name>A0AAE8JZ28_XANVA</name>